<protein>
    <submittedName>
        <fullName evidence="2">Uncharacterized protein</fullName>
    </submittedName>
</protein>
<feature type="non-terminal residue" evidence="2">
    <location>
        <position position="1"/>
    </location>
</feature>
<feature type="region of interest" description="Disordered" evidence="1">
    <location>
        <begin position="1"/>
        <end position="77"/>
    </location>
</feature>
<feature type="compositionally biased region" description="Low complexity" evidence="1">
    <location>
        <begin position="56"/>
        <end position="68"/>
    </location>
</feature>
<organism evidence="2">
    <name type="scientific">uncultured Nocardioidaceae bacterium</name>
    <dbReference type="NCBI Taxonomy" id="253824"/>
    <lineage>
        <taxon>Bacteria</taxon>
        <taxon>Bacillati</taxon>
        <taxon>Actinomycetota</taxon>
        <taxon>Actinomycetes</taxon>
        <taxon>Propionibacteriales</taxon>
        <taxon>Nocardioidaceae</taxon>
        <taxon>environmental samples</taxon>
    </lineage>
</organism>
<gene>
    <name evidence="2" type="ORF">AVDCRST_MAG24-201</name>
</gene>
<dbReference type="EMBL" id="CADCUF010000024">
    <property type="protein sequence ID" value="CAA9318071.1"/>
    <property type="molecule type" value="Genomic_DNA"/>
</dbReference>
<feature type="compositionally biased region" description="Basic and acidic residues" evidence="1">
    <location>
        <begin position="7"/>
        <end position="24"/>
    </location>
</feature>
<accession>A0A6J4L363</accession>
<sequence length="89" mass="9368">GRRGGSGRHDRRGEARAAADRPPELLRPCPDARPADGGGGRDGSGVHRAQLDDALRPGGRPRPAALPHGPRRVARPALVIEVRGRAAHQ</sequence>
<name>A0A6J4L363_9ACTN</name>
<proteinExistence type="predicted"/>
<evidence type="ECO:0000313" key="2">
    <source>
        <dbReference type="EMBL" id="CAA9318071.1"/>
    </source>
</evidence>
<dbReference type="AlphaFoldDB" id="A0A6J4L363"/>
<feature type="non-terminal residue" evidence="2">
    <location>
        <position position="89"/>
    </location>
</feature>
<reference evidence="2" key="1">
    <citation type="submission" date="2020-02" db="EMBL/GenBank/DDBJ databases">
        <authorList>
            <person name="Meier V. D."/>
        </authorList>
    </citation>
    <scope>NUCLEOTIDE SEQUENCE</scope>
    <source>
        <strain evidence="2">AVDCRST_MAG24</strain>
    </source>
</reference>
<evidence type="ECO:0000256" key="1">
    <source>
        <dbReference type="SAM" id="MobiDB-lite"/>
    </source>
</evidence>